<dbReference type="Proteomes" id="UP001298753">
    <property type="component" value="Unassembled WGS sequence"/>
</dbReference>
<reference evidence="1 2" key="1">
    <citation type="submission" date="2021-10" db="EMBL/GenBank/DDBJ databases">
        <title>Anaerobic single-cell dispensing facilitates the cultivation of human gut bacteria.</title>
        <authorList>
            <person name="Afrizal A."/>
        </authorList>
    </citation>
    <scope>NUCLEOTIDE SEQUENCE [LARGE SCALE GENOMIC DNA]</scope>
    <source>
        <strain evidence="1 2">CLA-AA-H270</strain>
    </source>
</reference>
<organism evidence="1 2">
    <name type="scientific">Agathobaculum butyriciproducens</name>
    <dbReference type="NCBI Taxonomy" id="1628085"/>
    <lineage>
        <taxon>Bacteria</taxon>
        <taxon>Bacillati</taxon>
        <taxon>Bacillota</taxon>
        <taxon>Clostridia</taxon>
        <taxon>Eubacteriales</taxon>
        <taxon>Butyricicoccaceae</taxon>
        <taxon>Agathobaculum</taxon>
    </lineage>
</organism>
<name>A0AAW4VYV1_9FIRM</name>
<dbReference type="AlphaFoldDB" id="A0AAW4VYV1"/>
<sequence>MQGGAAIICEAFPVFKKTDMRKIIVLPKLVDSETGWRYIGLHRNQTQTGIMNTKLMHLFVNQTANYMNVARGALL</sequence>
<comment type="caution">
    <text evidence="1">The sequence shown here is derived from an EMBL/GenBank/DDBJ whole genome shotgun (WGS) entry which is preliminary data.</text>
</comment>
<accession>A0AAW4VYV1</accession>
<dbReference type="EMBL" id="JAJEPX010000024">
    <property type="protein sequence ID" value="MCC2177184.1"/>
    <property type="molecule type" value="Genomic_DNA"/>
</dbReference>
<evidence type="ECO:0000313" key="1">
    <source>
        <dbReference type="EMBL" id="MCC2177184.1"/>
    </source>
</evidence>
<proteinExistence type="predicted"/>
<protein>
    <submittedName>
        <fullName evidence="1">Uncharacterized protein</fullName>
    </submittedName>
</protein>
<gene>
    <name evidence="1" type="ORF">LKD22_08610</name>
</gene>
<keyword evidence="2" id="KW-1185">Reference proteome</keyword>
<evidence type="ECO:0000313" key="2">
    <source>
        <dbReference type="Proteomes" id="UP001298753"/>
    </source>
</evidence>